<dbReference type="EMBL" id="MU003700">
    <property type="protein sequence ID" value="KAF2809981.1"/>
    <property type="molecule type" value="Genomic_DNA"/>
</dbReference>
<reference evidence="1 3" key="1">
    <citation type="journal article" date="2020" name="Stud. Mycol.">
        <title>101 Dothideomycetes genomes: a test case for predicting lifestyles and emergence of pathogens.</title>
        <authorList>
            <person name="Haridas S."/>
            <person name="Albert R."/>
            <person name="Binder M."/>
            <person name="Bloem J."/>
            <person name="Labutti K."/>
            <person name="Salamov A."/>
            <person name="Andreopoulos B."/>
            <person name="Baker S."/>
            <person name="Barry K."/>
            <person name="Bills G."/>
            <person name="Bluhm B."/>
            <person name="Cannon C."/>
            <person name="Castanera R."/>
            <person name="Culley D."/>
            <person name="Daum C."/>
            <person name="Ezra D."/>
            <person name="Gonzalez J."/>
            <person name="Henrissat B."/>
            <person name="Kuo A."/>
            <person name="Liang C."/>
            <person name="Lipzen A."/>
            <person name="Lutzoni F."/>
            <person name="Magnuson J."/>
            <person name="Mondo S."/>
            <person name="Nolan M."/>
            <person name="Ohm R."/>
            <person name="Pangilinan J."/>
            <person name="Park H.-J."/>
            <person name="Ramirez L."/>
            <person name="Alfaro M."/>
            <person name="Sun H."/>
            <person name="Tritt A."/>
            <person name="Yoshinaga Y."/>
            <person name="Zwiers L.-H."/>
            <person name="Turgeon B."/>
            <person name="Goodwin S."/>
            <person name="Spatafora J."/>
            <person name="Crous P."/>
            <person name="Grigoriev I."/>
        </authorList>
    </citation>
    <scope>NUCLEOTIDE SEQUENCE</scope>
    <source>
        <strain evidence="1 3">CBS 304.34</strain>
    </source>
</reference>
<keyword evidence="2" id="KW-1185">Reference proteome</keyword>
<sequence length="164" mass="17877">MPSRRGWNACSWGRWRRSLPQIQAVEAVSAGKSRSHRLVWVSLGSLALTRAVTALTRELTHRTFCRGLRDIRKGFSGRGSTIPKASRGPAGLRYWKFGNLSHVPGLDSARCCEPKSTECDGQPGLPISAPSEHEREGLCYVCTSLSGECRCGGSPKLLVCHARG</sequence>
<evidence type="ECO:0000313" key="2">
    <source>
        <dbReference type="Proteomes" id="UP000504636"/>
    </source>
</evidence>
<gene>
    <name evidence="1 3" type="ORF">BDZ99DRAFT_300982</name>
</gene>
<evidence type="ECO:0000313" key="3">
    <source>
        <dbReference type="RefSeq" id="XP_033576945.1"/>
    </source>
</evidence>
<accession>A0A6A6YML6</accession>
<dbReference type="Proteomes" id="UP000504636">
    <property type="component" value="Unplaced"/>
</dbReference>
<organism evidence="1">
    <name type="scientific">Mytilinidion resinicola</name>
    <dbReference type="NCBI Taxonomy" id="574789"/>
    <lineage>
        <taxon>Eukaryota</taxon>
        <taxon>Fungi</taxon>
        <taxon>Dikarya</taxon>
        <taxon>Ascomycota</taxon>
        <taxon>Pezizomycotina</taxon>
        <taxon>Dothideomycetes</taxon>
        <taxon>Pleosporomycetidae</taxon>
        <taxon>Mytilinidiales</taxon>
        <taxon>Mytilinidiaceae</taxon>
        <taxon>Mytilinidion</taxon>
    </lineage>
</organism>
<dbReference type="AlphaFoldDB" id="A0A6A6YML6"/>
<dbReference type="GeneID" id="54455087"/>
<dbReference type="RefSeq" id="XP_033576945.1">
    <property type="nucleotide sequence ID" value="XM_033714194.1"/>
</dbReference>
<protein>
    <submittedName>
        <fullName evidence="1 3">Uncharacterized protein</fullName>
    </submittedName>
</protein>
<proteinExistence type="predicted"/>
<reference evidence="3" key="2">
    <citation type="submission" date="2020-04" db="EMBL/GenBank/DDBJ databases">
        <authorList>
            <consortium name="NCBI Genome Project"/>
        </authorList>
    </citation>
    <scope>NUCLEOTIDE SEQUENCE</scope>
    <source>
        <strain evidence="3">CBS 304.34</strain>
    </source>
</reference>
<evidence type="ECO:0000313" key="1">
    <source>
        <dbReference type="EMBL" id="KAF2809981.1"/>
    </source>
</evidence>
<reference evidence="3" key="3">
    <citation type="submission" date="2025-04" db="UniProtKB">
        <authorList>
            <consortium name="RefSeq"/>
        </authorList>
    </citation>
    <scope>IDENTIFICATION</scope>
    <source>
        <strain evidence="3">CBS 304.34</strain>
    </source>
</reference>
<name>A0A6A6YML6_9PEZI</name>